<reference evidence="5" key="1">
    <citation type="submission" date="2014-05" db="EMBL/GenBank/DDBJ databases">
        <authorList>
            <person name="Horn Fabian"/>
        </authorList>
    </citation>
    <scope>NUCLEOTIDE SEQUENCE</scope>
</reference>
<dbReference type="InterPro" id="IPR008920">
    <property type="entry name" value="TF_FadR/GntR_C"/>
</dbReference>
<dbReference type="GO" id="GO:0003677">
    <property type="term" value="F:DNA binding"/>
    <property type="evidence" value="ECO:0007669"/>
    <property type="project" value="UniProtKB-KW"/>
</dbReference>
<dbReference type="AlphaFoldDB" id="A0A060ZJH5"/>
<proteinExistence type="predicted"/>
<protein>
    <submittedName>
        <fullName evidence="6">DNA-binding GntR family transcriptional regulator</fullName>
    </submittedName>
    <submittedName>
        <fullName evidence="5">Transcriptional regulator, GntR family protein</fullName>
    </submittedName>
</protein>
<dbReference type="GO" id="GO:0003700">
    <property type="term" value="F:DNA-binding transcription factor activity"/>
    <property type="evidence" value="ECO:0007669"/>
    <property type="project" value="InterPro"/>
</dbReference>
<keyword evidence="2 6" id="KW-0238">DNA-binding</keyword>
<keyword evidence="7" id="KW-1185">Reference proteome</keyword>
<dbReference type="HOGENOM" id="CLU_017584_5_1_11"/>
<dbReference type="EMBL" id="LK022848">
    <property type="protein sequence ID" value="CDR01305.1"/>
    <property type="molecule type" value="Genomic_DNA"/>
</dbReference>
<dbReference type="Pfam" id="PF00392">
    <property type="entry name" value="GntR"/>
    <property type="match status" value="1"/>
</dbReference>
<dbReference type="SUPFAM" id="SSF48008">
    <property type="entry name" value="GntR ligand-binding domain-like"/>
    <property type="match status" value="1"/>
</dbReference>
<dbReference type="InterPro" id="IPR000524">
    <property type="entry name" value="Tscrpt_reg_HTH_GntR"/>
</dbReference>
<evidence type="ECO:0000313" key="7">
    <source>
        <dbReference type="Proteomes" id="UP000756710"/>
    </source>
</evidence>
<evidence type="ECO:0000259" key="4">
    <source>
        <dbReference type="PROSITE" id="PS50949"/>
    </source>
</evidence>
<dbReference type="Gene3D" id="1.10.10.10">
    <property type="entry name" value="Winged helix-like DNA-binding domain superfamily/Winged helix DNA-binding domain"/>
    <property type="match status" value="1"/>
</dbReference>
<dbReference type="InterPro" id="IPR036390">
    <property type="entry name" value="WH_DNA-bd_sf"/>
</dbReference>
<gene>
    <name evidence="6" type="ORF">J2Z30_009638</name>
    <name evidence="5" type="ORF">SIRAN269</name>
</gene>
<dbReference type="GeneID" id="32473908"/>
<dbReference type="PANTHER" id="PTHR43537">
    <property type="entry name" value="TRANSCRIPTIONAL REGULATOR, GNTR FAMILY"/>
    <property type="match status" value="1"/>
</dbReference>
<dbReference type="InterPro" id="IPR036388">
    <property type="entry name" value="WH-like_DNA-bd_sf"/>
</dbReference>
<dbReference type="RefSeq" id="WP_044566498.1">
    <property type="nucleotide sequence ID" value="NZ_BAABDR010000040.1"/>
</dbReference>
<evidence type="ECO:0000256" key="3">
    <source>
        <dbReference type="ARBA" id="ARBA00023163"/>
    </source>
</evidence>
<reference evidence="6 7" key="2">
    <citation type="submission" date="2021-03" db="EMBL/GenBank/DDBJ databases">
        <title>Genomic Encyclopedia of Type Strains, Phase IV (KMG-IV): sequencing the most valuable type-strain genomes for metagenomic binning, comparative biology and taxonomic classification.</title>
        <authorList>
            <person name="Goeker M."/>
        </authorList>
    </citation>
    <scope>NUCLEOTIDE SEQUENCE [LARGE SCALE GENOMIC DNA]</scope>
    <source>
        <strain evidence="6 7">DSM 41954</strain>
    </source>
</reference>
<evidence type="ECO:0000313" key="6">
    <source>
        <dbReference type="EMBL" id="MBP2068557.1"/>
    </source>
</evidence>
<dbReference type="InterPro" id="IPR011711">
    <property type="entry name" value="GntR_C"/>
</dbReference>
<evidence type="ECO:0000256" key="1">
    <source>
        <dbReference type="ARBA" id="ARBA00023015"/>
    </source>
</evidence>
<name>A0A060ZJH5_9ACTN</name>
<dbReference type="Gene3D" id="1.20.120.530">
    <property type="entry name" value="GntR ligand-binding domain-like"/>
    <property type="match status" value="1"/>
</dbReference>
<dbReference type="Pfam" id="PF07729">
    <property type="entry name" value="FCD"/>
    <property type="match status" value="1"/>
</dbReference>
<keyword evidence="3" id="KW-0804">Transcription</keyword>
<dbReference type="PRINTS" id="PR00035">
    <property type="entry name" value="HTHGNTR"/>
</dbReference>
<dbReference type="CDD" id="cd07377">
    <property type="entry name" value="WHTH_GntR"/>
    <property type="match status" value="1"/>
</dbReference>
<dbReference type="EMBL" id="JAGGLR010000044">
    <property type="protein sequence ID" value="MBP2068557.1"/>
    <property type="molecule type" value="Genomic_DNA"/>
</dbReference>
<feature type="domain" description="HTH gntR-type" evidence="4">
    <location>
        <begin position="10"/>
        <end position="77"/>
    </location>
</feature>
<dbReference type="SUPFAM" id="SSF46785">
    <property type="entry name" value="Winged helix' DNA-binding domain"/>
    <property type="match status" value="1"/>
</dbReference>
<sequence>MAQARTQEQDQLVSSIVDDLQDRIGDGDIKIGSWIRQERIAREYGVSRTPVREALRQLEALGVVEIVANRGARVILPSLQDIAQAFEVRGVLEGHAALLAARNIGQKELDVLHGTDALFQEAAEMAGAQTEEALAQARHIWFQANGTFHTTIIVASGNRQLEMSIEALHHRIPRGLTWTALGGDVRLLKDNAEEHARISAAIEARDEETARDLTIEHSRRAQELIVMRTRDQTSSS</sequence>
<organism evidence="5">
    <name type="scientific">Streptomyces iranensis</name>
    <dbReference type="NCBI Taxonomy" id="576784"/>
    <lineage>
        <taxon>Bacteria</taxon>
        <taxon>Bacillati</taxon>
        <taxon>Actinomycetota</taxon>
        <taxon>Actinomycetes</taxon>
        <taxon>Kitasatosporales</taxon>
        <taxon>Streptomycetaceae</taxon>
        <taxon>Streptomyces</taxon>
        <taxon>Streptomyces violaceusniger group</taxon>
    </lineage>
</organism>
<dbReference type="PROSITE" id="PS50949">
    <property type="entry name" value="HTH_GNTR"/>
    <property type="match status" value="1"/>
</dbReference>
<dbReference type="SMART" id="SM00895">
    <property type="entry name" value="FCD"/>
    <property type="match status" value="1"/>
</dbReference>
<evidence type="ECO:0000256" key="2">
    <source>
        <dbReference type="ARBA" id="ARBA00023125"/>
    </source>
</evidence>
<accession>A0A060ZJH5</accession>
<evidence type="ECO:0000313" key="5">
    <source>
        <dbReference type="EMBL" id="CDR01305.1"/>
    </source>
</evidence>
<dbReference type="SMART" id="SM00345">
    <property type="entry name" value="HTH_GNTR"/>
    <property type="match status" value="1"/>
</dbReference>
<dbReference type="PANTHER" id="PTHR43537:SF24">
    <property type="entry name" value="GLUCONATE OPERON TRANSCRIPTIONAL REPRESSOR"/>
    <property type="match status" value="1"/>
</dbReference>
<keyword evidence="1" id="KW-0805">Transcription regulation</keyword>
<dbReference type="Proteomes" id="UP000756710">
    <property type="component" value="Unassembled WGS sequence"/>
</dbReference>